<dbReference type="EMBL" id="QGDD01000011">
    <property type="protein sequence ID" value="PWN01084.1"/>
    <property type="molecule type" value="Genomic_DNA"/>
</dbReference>
<keyword evidence="2" id="KW-0472">Membrane</keyword>
<name>A0A316TFG4_9ACTN</name>
<feature type="transmembrane region" description="Helical" evidence="2">
    <location>
        <begin position="321"/>
        <end position="340"/>
    </location>
</feature>
<dbReference type="Proteomes" id="UP000245507">
    <property type="component" value="Unassembled WGS sequence"/>
</dbReference>
<reference evidence="3 4" key="1">
    <citation type="submission" date="2018-05" db="EMBL/GenBank/DDBJ databases">
        <title>Nocardioides silvaticus genome.</title>
        <authorList>
            <person name="Li C."/>
            <person name="Wang G."/>
        </authorList>
    </citation>
    <scope>NUCLEOTIDE SEQUENCE [LARGE SCALE GENOMIC DNA]</scope>
    <source>
        <strain evidence="3 4">CCTCC AB 2018079</strain>
    </source>
</reference>
<evidence type="ECO:0000313" key="4">
    <source>
        <dbReference type="Proteomes" id="UP000245507"/>
    </source>
</evidence>
<feature type="transmembrane region" description="Helical" evidence="2">
    <location>
        <begin position="290"/>
        <end position="314"/>
    </location>
</feature>
<feature type="transmembrane region" description="Helical" evidence="2">
    <location>
        <begin position="346"/>
        <end position="362"/>
    </location>
</feature>
<keyword evidence="2" id="KW-1133">Transmembrane helix</keyword>
<dbReference type="Gene3D" id="1.20.1250.20">
    <property type="entry name" value="MFS general substrate transporter like domains"/>
    <property type="match status" value="1"/>
</dbReference>
<proteinExistence type="predicted"/>
<dbReference type="OrthoDB" id="3818504at2"/>
<sequence>MSQDAPRPGQATFAAWLIIGGSVILVVTAWQRISSLHTLEVQEELRRVLAEPPLSSSGLGFEGLKTTIRVMCMVAAAAATASTILGWHALKRSTSARLALTLLAPVVLIGGFATAGIFAPLVVAGVVMLWLRPTRDWFAGRPWAPAVSAAGPKRPDPFAPRSADRAEPEERKPEPPPAPTRPGPYQGTYGGPPPPATPPTDSPAPHQQAPYPSPNPYAPQPHARPQGSPTAKRPASLVAACVITWVTTALVSGFLLLVSLVLAVAREDLFDELERQQPDLDLGGMTHAELATGMFVATGLVVVWSVVAMVLAALAFRRIGWARIALIVCTGVAGLVALAATLASPPLVLVLGAIGVTFWLLLRADVTAWFRR</sequence>
<accession>A0A316TFG4</accession>
<feature type="region of interest" description="Disordered" evidence="1">
    <location>
        <begin position="145"/>
        <end position="231"/>
    </location>
</feature>
<dbReference type="InterPro" id="IPR036259">
    <property type="entry name" value="MFS_trans_sf"/>
</dbReference>
<evidence type="ECO:0000256" key="1">
    <source>
        <dbReference type="SAM" id="MobiDB-lite"/>
    </source>
</evidence>
<comment type="caution">
    <text evidence="3">The sequence shown here is derived from an EMBL/GenBank/DDBJ whole genome shotgun (WGS) entry which is preliminary data.</text>
</comment>
<keyword evidence="4" id="KW-1185">Reference proteome</keyword>
<feature type="transmembrane region" description="Helical" evidence="2">
    <location>
        <begin position="70"/>
        <end position="90"/>
    </location>
</feature>
<evidence type="ECO:0008006" key="5">
    <source>
        <dbReference type="Google" id="ProtNLM"/>
    </source>
</evidence>
<feature type="transmembrane region" description="Helical" evidence="2">
    <location>
        <begin position="237"/>
        <end position="265"/>
    </location>
</feature>
<evidence type="ECO:0000313" key="3">
    <source>
        <dbReference type="EMBL" id="PWN01084.1"/>
    </source>
</evidence>
<feature type="compositionally biased region" description="Basic and acidic residues" evidence="1">
    <location>
        <begin position="162"/>
        <end position="174"/>
    </location>
</feature>
<feature type="transmembrane region" description="Helical" evidence="2">
    <location>
        <begin position="102"/>
        <end position="131"/>
    </location>
</feature>
<feature type="compositionally biased region" description="Pro residues" evidence="1">
    <location>
        <begin position="191"/>
        <end position="202"/>
    </location>
</feature>
<dbReference type="RefSeq" id="WP_109696996.1">
    <property type="nucleotide sequence ID" value="NZ_QGDD01000011.1"/>
</dbReference>
<gene>
    <name evidence="3" type="ORF">DJ010_19695</name>
</gene>
<organism evidence="3 4">
    <name type="scientific">Nocardioides silvaticus</name>
    <dbReference type="NCBI Taxonomy" id="2201891"/>
    <lineage>
        <taxon>Bacteria</taxon>
        <taxon>Bacillati</taxon>
        <taxon>Actinomycetota</taxon>
        <taxon>Actinomycetes</taxon>
        <taxon>Propionibacteriales</taxon>
        <taxon>Nocardioidaceae</taxon>
        <taxon>Nocardioides</taxon>
    </lineage>
</organism>
<evidence type="ECO:0000256" key="2">
    <source>
        <dbReference type="SAM" id="Phobius"/>
    </source>
</evidence>
<keyword evidence="2" id="KW-0812">Transmembrane</keyword>
<feature type="transmembrane region" description="Helical" evidence="2">
    <location>
        <begin position="12"/>
        <end position="30"/>
    </location>
</feature>
<dbReference type="AlphaFoldDB" id="A0A316TFG4"/>
<protein>
    <recommendedName>
        <fullName evidence="5">DUF4064 domain-containing protein</fullName>
    </recommendedName>
</protein>